<comment type="caution">
    <text evidence="4">The sequence shown here is derived from an EMBL/GenBank/DDBJ whole genome shotgun (WGS) entry which is preliminary data.</text>
</comment>
<name>A0ABV4UAR2_9RHOO</name>
<accession>A0ABV4UAR2</accession>
<gene>
    <name evidence="4" type="ORF">ABCS64_00640</name>
</gene>
<comment type="similarity">
    <text evidence="3">Belongs to the arginase family.</text>
</comment>
<keyword evidence="5" id="KW-1185">Reference proteome</keyword>
<evidence type="ECO:0000313" key="5">
    <source>
        <dbReference type="Proteomes" id="UP001574673"/>
    </source>
</evidence>
<dbReference type="RefSeq" id="WP_418890018.1">
    <property type="nucleotide sequence ID" value="NZ_JBEUWX010000001.1"/>
</dbReference>
<dbReference type="PIRSF" id="PIRSF036979">
    <property type="entry name" value="Arginase"/>
    <property type="match status" value="1"/>
</dbReference>
<proteinExistence type="inferred from homology"/>
<dbReference type="InterPro" id="IPR023696">
    <property type="entry name" value="Ureohydrolase_dom_sf"/>
</dbReference>
<dbReference type="Proteomes" id="UP001574673">
    <property type="component" value="Unassembled WGS sequence"/>
</dbReference>
<dbReference type="PROSITE" id="PS51409">
    <property type="entry name" value="ARGINASE_2"/>
    <property type="match status" value="1"/>
</dbReference>
<organism evidence="4 5">
    <name type="scientific">Dentiradicibacter hellwigii</name>
    <dbReference type="NCBI Taxonomy" id="3149053"/>
    <lineage>
        <taxon>Bacteria</taxon>
        <taxon>Pseudomonadati</taxon>
        <taxon>Pseudomonadota</taxon>
        <taxon>Betaproteobacteria</taxon>
        <taxon>Rhodocyclales</taxon>
        <taxon>Rhodocyclaceae</taxon>
        <taxon>Dentiradicibacter</taxon>
    </lineage>
</organism>
<dbReference type="InterPro" id="IPR006035">
    <property type="entry name" value="Ureohydrolase"/>
</dbReference>
<dbReference type="PANTHER" id="PTHR11358">
    <property type="entry name" value="ARGINASE/AGMATINASE"/>
    <property type="match status" value="1"/>
</dbReference>
<protein>
    <submittedName>
        <fullName evidence="4">Agmatinase family protein</fullName>
    </submittedName>
</protein>
<dbReference type="CDD" id="cd09990">
    <property type="entry name" value="Agmatinase-like"/>
    <property type="match status" value="1"/>
</dbReference>
<evidence type="ECO:0000313" key="4">
    <source>
        <dbReference type="EMBL" id="MFA9948846.1"/>
    </source>
</evidence>
<evidence type="ECO:0000256" key="2">
    <source>
        <dbReference type="ARBA" id="ARBA00022801"/>
    </source>
</evidence>
<keyword evidence="1" id="KW-0479">Metal-binding</keyword>
<dbReference type="Pfam" id="PF00491">
    <property type="entry name" value="Arginase"/>
    <property type="match status" value="1"/>
</dbReference>
<keyword evidence="2" id="KW-0378">Hydrolase</keyword>
<dbReference type="SUPFAM" id="SSF52768">
    <property type="entry name" value="Arginase/deacetylase"/>
    <property type="match status" value="1"/>
</dbReference>
<dbReference type="PANTHER" id="PTHR11358:SF26">
    <property type="entry name" value="GUANIDINO ACID HYDROLASE, MITOCHONDRIAL"/>
    <property type="match status" value="1"/>
</dbReference>
<dbReference type="Gene3D" id="3.40.800.10">
    <property type="entry name" value="Ureohydrolase domain"/>
    <property type="match status" value="1"/>
</dbReference>
<reference evidence="5" key="1">
    <citation type="submission" date="2024-06" db="EMBL/GenBank/DDBJ databases">
        <title>Radixoralia hellwigii gen. nov., sp nov., isolated from a root canal in the human oral cavity.</title>
        <authorList>
            <person name="Bartsch S."/>
            <person name="Wittmer A."/>
            <person name="Schulz A.-K."/>
            <person name="Neumann-Schaal M."/>
            <person name="Wolf J."/>
            <person name="Gronow S."/>
            <person name="Tennert C."/>
            <person name="Haecker G."/>
            <person name="Cieplik F."/>
            <person name="Al-Ahmad A."/>
        </authorList>
    </citation>
    <scope>NUCLEOTIDE SEQUENCE [LARGE SCALE GENOMIC DNA]</scope>
    <source>
        <strain evidence="5">Wk13</strain>
    </source>
</reference>
<evidence type="ECO:0000256" key="3">
    <source>
        <dbReference type="PROSITE-ProRule" id="PRU00742"/>
    </source>
</evidence>
<dbReference type="EMBL" id="JBEUWX010000001">
    <property type="protein sequence ID" value="MFA9948846.1"/>
    <property type="molecule type" value="Genomic_DNA"/>
</dbReference>
<sequence>MQNKPECYVAHKQFEEVYSGVPTFMGLPRVHDKRDLGKYDVIFSGIPFEGVCTWGGPSGCELAPKTIRNASIRYGGYLPEFDVDVFDHLSAADYGDVATQNGDIEGTMANIEARAKELWDAGVFPISFGGDHSVAYPILKALAEKHDGKIGVIHLDAHLDNMDTFGEYKYARCSPLRRTYELPGIDPKNIVHVGIRGPRNNPKGMQAARSVGATVISSFECKAPGGIESAIQRSLDIAGKGTKAIYVTHCSDALDVAHNPGGPADPCGLSTYEMACFLRGVASAGVQGFDFVEIYPPTDPNNVSSHVCAWMCLYVLSGLVEARKRQAR</sequence>
<evidence type="ECO:0000256" key="1">
    <source>
        <dbReference type="ARBA" id="ARBA00022723"/>
    </source>
</evidence>